<keyword evidence="2" id="KW-1185">Reference proteome</keyword>
<reference evidence="1 2" key="1">
    <citation type="submission" date="2023-01" db="EMBL/GenBank/DDBJ databases">
        <title>Analysis of 21 Apiospora genomes using comparative genomics revels a genus with tremendous synthesis potential of carbohydrate active enzymes and secondary metabolites.</title>
        <authorList>
            <person name="Sorensen T."/>
        </authorList>
    </citation>
    <scope>NUCLEOTIDE SEQUENCE [LARGE SCALE GENOMIC DNA]</scope>
    <source>
        <strain evidence="1 2">CBS 24483</strain>
    </source>
</reference>
<evidence type="ECO:0000313" key="2">
    <source>
        <dbReference type="Proteomes" id="UP001391051"/>
    </source>
</evidence>
<dbReference type="RefSeq" id="XP_066693148.1">
    <property type="nucleotide sequence ID" value="XM_066850910.1"/>
</dbReference>
<sequence length="125" mass="13581">MGLFSSYVKPNDIRPFFAKAGLNWDVGEYCRMVVAINPTAAANLTITLPAQYSQKAQFLKGVEATAILYGFDNHSESDVLPLHIIEDRTETAIAFAQVGRGKIGYVGDVNVEEETDAVVLAMIGL</sequence>
<protein>
    <submittedName>
        <fullName evidence="1">Transcription factor</fullName>
    </submittedName>
</protein>
<gene>
    <name evidence="1" type="ORF">PG986_014688</name>
</gene>
<name>A0ABR1PTP6_9PEZI</name>
<dbReference type="Proteomes" id="UP001391051">
    <property type="component" value="Unassembled WGS sequence"/>
</dbReference>
<proteinExistence type="predicted"/>
<dbReference type="EMBL" id="JAQQWE010000010">
    <property type="protein sequence ID" value="KAK7937820.1"/>
    <property type="molecule type" value="Genomic_DNA"/>
</dbReference>
<accession>A0ABR1PTP6</accession>
<comment type="caution">
    <text evidence="1">The sequence shown here is derived from an EMBL/GenBank/DDBJ whole genome shotgun (WGS) entry which is preliminary data.</text>
</comment>
<dbReference type="GeneID" id="92083972"/>
<organism evidence="1 2">
    <name type="scientific">Apiospora aurea</name>
    <dbReference type="NCBI Taxonomy" id="335848"/>
    <lineage>
        <taxon>Eukaryota</taxon>
        <taxon>Fungi</taxon>
        <taxon>Dikarya</taxon>
        <taxon>Ascomycota</taxon>
        <taxon>Pezizomycotina</taxon>
        <taxon>Sordariomycetes</taxon>
        <taxon>Xylariomycetidae</taxon>
        <taxon>Amphisphaeriales</taxon>
        <taxon>Apiosporaceae</taxon>
        <taxon>Apiospora</taxon>
    </lineage>
</organism>
<evidence type="ECO:0000313" key="1">
    <source>
        <dbReference type="EMBL" id="KAK7937820.1"/>
    </source>
</evidence>